<dbReference type="KEGG" id="dpt:Deipr_2468"/>
<dbReference type="EMBL" id="CP002538">
    <property type="protein sequence ID" value="ADY27585.1"/>
    <property type="molecule type" value="Genomic_DNA"/>
</dbReference>
<evidence type="ECO:0000313" key="2">
    <source>
        <dbReference type="Proteomes" id="UP000007718"/>
    </source>
</evidence>
<gene>
    <name evidence="1" type="ordered locus">Deipr_2468</name>
</gene>
<sequence>MDKQRKSRWQPPWKVPVIPPNFSVEDGLFGCPTPTAAQLEAQTPGTRNPDVFRLYRLGLIPAFPLLIKGLGSWKACRPTEKISLSNDGHEVLDVRSARLLDALLTGYAASQLHPNPAKRGEVILSSALVLYLCGVPNITPLTPHTKDLEHQTIAELKKLMIQCSHAVRWREANEDVHRSTHTIFSLITGFCTLTATAPDPDHPWSQSLHEVDLSTLLTLPGTLDTVLGFRQDVLSTLKNQNTESSESAEMLYRLLESWREPGEAQVRLSADDLLWSARMRRHYEKTSIVLNLLRPGLDTLQAVGGLSQYELSEEGLLARFPETEQDTPRHDKAESMKLLGALGLPQELLGALARRYSPMEIRRASELASGQLSLATDNIDHLNPAGLTLWLLRYPDLEDYLSPAPAPWLPGNITAPS</sequence>
<proteinExistence type="predicted"/>
<geneLocation type="plasmid" evidence="1 2">
    <name>pDEIPR02</name>
</geneLocation>
<dbReference type="AlphaFoldDB" id="F0RQM6"/>
<dbReference type="Proteomes" id="UP000007718">
    <property type="component" value="Plasmid pDEIPR02"/>
</dbReference>
<evidence type="ECO:0000313" key="1">
    <source>
        <dbReference type="EMBL" id="ADY27585.1"/>
    </source>
</evidence>
<dbReference type="HOGENOM" id="CLU_658449_0_0_0"/>
<accession>F0RQM6</accession>
<reference evidence="1 2" key="2">
    <citation type="journal article" date="2012" name="Stand. Genomic Sci.">
        <title>Complete genome sequence of the orange-red pigmented, radioresistant Deinococcus proteolyticus type strain (MRP(T)).</title>
        <authorList>
            <person name="Copeland A."/>
            <person name="Zeytun A."/>
            <person name="Yassawong M."/>
            <person name="Nolan M."/>
            <person name="Lucas S."/>
            <person name="Hammon N."/>
            <person name="Deshpande S."/>
            <person name="Cheng J.F."/>
            <person name="Han C."/>
            <person name="Tapia R."/>
            <person name="Goodwin L.A."/>
            <person name="Pitluck S."/>
            <person name="Mavromatis K."/>
            <person name="Liolios K."/>
            <person name="Pagani I."/>
            <person name="Ivanova N."/>
            <person name="Mikhailova N."/>
            <person name="Pati A."/>
            <person name="Chen A."/>
            <person name="Palaniappan K."/>
            <person name="Land M."/>
            <person name="Hauser L."/>
            <person name="Jeffries C.D."/>
            <person name="Brambilla E.M."/>
            <person name="Rohde M."/>
            <person name="Sikorski J."/>
            <person name="Pukall R."/>
            <person name="Goker M."/>
            <person name="Detter J.C."/>
            <person name="Woyke T."/>
            <person name="Bristow J."/>
            <person name="Eisen J.A."/>
            <person name="Markowitz V."/>
            <person name="Hugenholtz P."/>
            <person name="Kyrpides N.C."/>
            <person name="Klenk H.P."/>
            <person name="Lapidus A."/>
        </authorList>
    </citation>
    <scope>NUCLEOTIDE SEQUENCE [LARGE SCALE GENOMIC DNA]</scope>
    <source>
        <strain evidence="2">ATCC 35074 / DSM 20540 / JCM 6276 / NBRC 101906 / NCIMB 13154 / VKM Ac-1939 / CCM 2703 / MRP</strain>
        <plasmid evidence="2">Plasmid pDEIPR02</plasmid>
    </source>
</reference>
<organism evidence="1 2">
    <name type="scientific">Deinococcus proteolyticus (strain ATCC 35074 / DSM 20540 / JCM 6276 / NBRC 101906 / NCIMB 13154 / VKM Ac-1939 / CCM 2703 / MRP)</name>
    <dbReference type="NCBI Taxonomy" id="693977"/>
    <lineage>
        <taxon>Bacteria</taxon>
        <taxon>Thermotogati</taxon>
        <taxon>Deinococcota</taxon>
        <taxon>Deinococci</taxon>
        <taxon>Deinococcales</taxon>
        <taxon>Deinococcaceae</taxon>
        <taxon>Deinococcus</taxon>
    </lineage>
</organism>
<keyword evidence="1" id="KW-0614">Plasmid</keyword>
<protein>
    <submittedName>
        <fullName evidence="1">Uncharacterized protein</fullName>
    </submittedName>
</protein>
<reference evidence="2" key="1">
    <citation type="submission" date="2011-02" db="EMBL/GenBank/DDBJ databases">
        <title>The complete sequence of plasmid2 of Deinococcus proteolyticus DSM 20540.</title>
        <authorList>
            <consortium name="US DOE Joint Genome Institute (JGI-PGF)"/>
            <person name="Lucas S."/>
            <person name="Copeland A."/>
            <person name="Lapidus A."/>
            <person name="Bruce D."/>
            <person name="Goodwin L."/>
            <person name="Pitluck S."/>
            <person name="Kyrpides N."/>
            <person name="Mavromatis K."/>
            <person name="Pagani I."/>
            <person name="Ivanova N."/>
            <person name="Ovchinnikova G."/>
            <person name="Zeytun A."/>
            <person name="Detter J.C."/>
            <person name="Han C."/>
            <person name="Land M."/>
            <person name="Hauser L."/>
            <person name="Markowitz V."/>
            <person name="Cheng J.-F."/>
            <person name="Hugenholtz P."/>
            <person name="Woyke T."/>
            <person name="Wu D."/>
            <person name="Pukall R."/>
            <person name="Steenblock K."/>
            <person name="Brambilla E."/>
            <person name="Klenk H.-P."/>
            <person name="Eisen J.A."/>
        </authorList>
    </citation>
    <scope>NUCLEOTIDE SEQUENCE [LARGE SCALE GENOMIC DNA]</scope>
    <source>
        <strain evidence="2">ATCC 35074 / DSM 20540 / JCM 6276 / NBRC 101906 / NCIMB 13154 / VKM Ac-1939 / CCM 2703 / MRP</strain>
        <plasmid evidence="2">Plasmid pDEIPR02</plasmid>
    </source>
</reference>
<name>F0RQM6_DEIPM</name>
<keyword evidence="2" id="KW-1185">Reference proteome</keyword>